<accession>A0ABN6U4C6</accession>
<dbReference type="SUPFAM" id="SSF51905">
    <property type="entry name" value="FAD/NAD(P)-binding domain"/>
    <property type="match status" value="1"/>
</dbReference>
<dbReference type="EMBL" id="AP026978">
    <property type="protein sequence ID" value="BDU00076.1"/>
    <property type="molecule type" value="Genomic_DNA"/>
</dbReference>
<name>A0ABN6U4C6_9NOCA</name>
<evidence type="ECO:0000313" key="6">
    <source>
        <dbReference type="EMBL" id="BDU00076.1"/>
    </source>
</evidence>
<dbReference type="PANTHER" id="PTHR43400:SF10">
    <property type="entry name" value="3-OXOSTEROID 1-DEHYDROGENASE"/>
    <property type="match status" value="1"/>
</dbReference>
<evidence type="ECO:0000256" key="4">
    <source>
        <dbReference type="ARBA" id="ARBA00023002"/>
    </source>
</evidence>
<evidence type="ECO:0000256" key="3">
    <source>
        <dbReference type="ARBA" id="ARBA00022827"/>
    </source>
</evidence>
<dbReference type="SUPFAM" id="SSF56425">
    <property type="entry name" value="Succinate dehydrogenase/fumarate reductase flavoprotein, catalytic domain"/>
    <property type="match status" value="1"/>
</dbReference>
<dbReference type="InterPro" id="IPR003953">
    <property type="entry name" value="FAD-dep_OxRdtase_2_FAD-bd"/>
</dbReference>
<keyword evidence="3" id="KW-0274">FAD</keyword>
<evidence type="ECO:0000313" key="7">
    <source>
        <dbReference type="Proteomes" id="UP001317870"/>
    </source>
</evidence>
<keyword evidence="4" id="KW-0560">Oxidoreductase</keyword>
<feature type="domain" description="FAD-dependent oxidoreductase 2 FAD-binding" evidence="5">
    <location>
        <begin position="15"/>
        <end position="498"/>
    </location>
</feature>
<reference evidence="6 7" key="1">
    <citation type="submission" date="2022-11" db="EMBL/GenBank/DDBJ databases">
        <title>Genome Sequencing of Nocardia sp. ON39_IFM12276 and assembly.</title>
        <authorList>
            <person name="Shimojima M."/>
            <person name="Toyokawa M."/>
            <person name="Uesaka K."/>
        </authorList>
    </citation>
    <scope>NUCLEOTIDE SEQUENCE [LARGE SCALE GENOMIC DNA]</scope>
    <source>
        <strain evidence="6 7">IFM 12276</strain>
    </source>
</reference>
<protein>
    <submittedName>
        <fullName evidence="6">3-ketosteroid-delta-1-dehydrogenase</fullName>
    </submittedName>
</protein>
<dbReference type="InterPro" id="IPR050315">
    <property type="entry name" value="FAD-oxidoreductase_2"/>
</dbReference>
<dbReference type="NCBIfam" id="NF009474">
    <property type="entry name" value="PRK12837.1"/>
    <property type="match status" value="1"/>
</dbReference>
<dbReference type="InterPro" id="IPR036188">
    <property type="entry name" value="FAD/NAD-bd_sf"/>
</dbReference>
<gene>
    <name evidence="6" type="ORF">IFM12276_31040</name>
</gene>
<dbReference type="Gene3D" id="3.50.50.60">
    <property type="entry name" value="FAD/NAD(P)-binding domain"/>
    <property type="match status" value="2"/>
</dbReference>
<comment type="cofactor">
    <cofactor evidence="1">
        <name>FAD</name>
        <dbReference type="ChEBI" id="CHEBI:57692"/>
    </cofactor>
</comment>
<dbReference type="PANTHER" id="PTHR43400">
    <property type="entry name" value="FUMARATE REDUCTASE"/>
    <property type="match status" value="1"/>
</dbReference>
<keyword evidence="7" id="KW-1185">Reference proteome</keyword>
<dbReference type="Proteomes" id="UP001317870">
    <property type="component" value="Chromosome"/>
</dbReference>
<evidence type="ECO:0000259" key="5">
    <source>
        <dbReference type="Pfam" id="PF00890"/>
    </source>
</evidence>
<sequence length="520" mass="54958">MSWVDSAVQWDERCDVLVIGSGGGALTGAYTAAREGLRVTVIEATDRFGGTTAYSGGGMWFPCNPVLRRAGDDDTIEEALAYFRAVVGDRTPAELQEAFVTGGAPLIEYLENDPAFEFQVLPWPDYFGAAPHARAGGRHIVPAPLPADALGPHAGTLRPPLGTDRGNEPPPAQLIGGQALIGRMLLALSKLPKADLRRDTACRELIRLDGAVAGAVVATRQGLRRIRAERGVLITAGGFERSDRMRRHFGVPGSSRDSMSPPANHGAAIEAAMAIGADTDLMDQAWWAPGLTHPDGSSTFSLWFTGGIFVDGAGKRFTNESAPYDRVARDVLARTADGRMTLPYWMIHSGEVPQPPVLFTGIPLADPEAYERAGLWHAADTLPELANRIGVPPDALVETVTRFNELAAAGDDPDFGRGREPYDRSVPGCSNPLVPIEAGPFRAAAFGLSDLGTKGGLRTDIDGRVLDSEGLPIPALYAAGNSMAAVSGTTYPGGGNPVGALMVFAHRAACHIAKSARPKT</sequence>
<dbReference type="InterPro" id="IPR027477">
    <property type="entry name" value="Succ_DH/fumarate_Rdtase_cat_sf"/>
</dbReference>
<evidence type="ECO:0000256" key="1">
    <source>
        <dbReference type="ARBA" id="ARBA00001974"/>
    </source>
</evidence>
<dbReference type="RefSeq" id="WP_281880309.1">
    <property type="nucleotide sequence ID" value="NZ_AP026978.1"/>
</dbReference>
<organism evidence="6 7">
    <name type="scientific">Nocardia sputorum</name>
    <dbReference type="NCBI Taxonomy" id="2984338"/>
    <lineage>
        <taxon>Bacteria</taxon>
        <taxon>Bacillati</taxon>
        <taxon>Actinomycetota</taxon>
        <taxon>Actinomycetes</taxon>
        <taxon>Mycobacteriales</taxon>
        <taxon>Nocardiaceae</taxon>
        <taxon>Nocardia</taxon>
    </lineage>
</organism>
<proteinExistence type="predicted"/>
<dbReference type="Pfam" id="PF00890">
    <property type="entry name" value="FAD_binding_2"/>
    <property type="match status" value="1"/>
</dbReference>
<evidence type="ECO:0000256" key="2">
    <source>
        <dbReference type="ARBA" id="ARBA00022630"/>
    </source>
</evidence>
<keyword evidence="2" id="KW-0285">Flavoprotein</keyword>